<dbReference type="Proteomes" id="UP001589836">
    <property type="component" value="Unassembled WGS sequence"/>
</dbReference>
<dbReference type="Pfam" id="PF05256">
    <property type="entry name" value="UPF0223"/>
    <property type="match status" value="1"/>
</dbReference>
<gene>
    <name evidence="1" type="ORF">ACFFGV_10450</name>
</gene>
<comment type="caution">
    <text evidence="1">The sequence shown here is derived from an EMBL/GenBank/DDBJ whole genome shotgun (WGS) entry which is preliminary data.</text>
</comment>
<dbReference type="RefSeq" id="WP_377347484.1">
    <property type="nucleotide sequence ID" value="NZ_JBHLTP010000009.1"/>
</dbReference>
<proteinExistence type="predicted"/>
<organism evidence="1 2">
    <name type="scientific">Pontibacillus salicampi</name>
    <dbReference type="NCBI Taxonomy" id="1449801"/>
    <lineage>
        <taxon>Bacteria</taxon>
        <taxon>Bacillati</taxon>
        <taxon>Bacillota</taxon>
        <taxon>Bacilli</taxon>
        <taxon>Bacillales</taxon>
        <taxon>Bacillaceae</taxon>
        <taxon>Pontibacillus</taxon>
    </lineage>
</organism>
<evidence type="ECO:0000313" key="2">
    <source>
        <dbReference type="Proteomes" id="UP001589836"/>
    </source>
</evidence>
<dbReference type="NCBIfam" id="NF003353">
    <property type="entry name" value="PRK04387.1"/>
    <property type="match status" value="1"/>
</dbReference>
<reference evidence="1 2" key="1">
    <citation type="submission" date="2024-09" db="EMBL/GenBank/DDBJ databases">
        <authorList>
            <person name="Sun Q."/>
            <person name="Mori K."/>
        </authorList>
    </citation>
    <scope>NUCLEOTIDE SEQUENCE [LARGE SCALE GENOMIC DNA]</scope>
    <source>
        <strain evidence="1 2">NCAIM B.02529</strain>
    </source>
</reference>
<accession>A0ABV6LNW5</accession>
<dbReference type="SUPFAM" id="SSF158504">
    <property type="entry name" value="BH2638-like"/>
    <property type="match status" value="1"/>
</dbReference>
<protein>
    <submittedName>
        <fullName evidence="1">UPF0223 family protein</fullName>
    </submittedName>
</protein>
<dbReference type="Gene3D" id="1.10.220.80">
    <property type="entry name" value="BH2638-like"/>
    <property type="match status" value="1"/>
</dbReference>
<dbReference type="PIRSF" id="PIRSF037260">
    <property type="entry name" value="UPF0223"/>
    <property type="match status" value="1"/>
</dbReference>
<keyword evidence="2" id="KW-1185">Reference proteome</keyword>
<dbReference type="EMBL" id="JBHLTP010000009">
    <property type="protein sequence ID" value="MFC0523979.1"/>
    <property type="molecule type" value="Genomic_DNA"/>
</dbReference>
<sequence length="94" mass="11098">MSEENKYTYPIDTEYWTTEEIVDVIHFYEQVEKAYEQGLKREDLMTAYSRFKEIVPSKSEEKKLGKQLEESSGYSLYKAVKEAQKQSDGEQVKL</sequence>
<dbReference type="InterPro" id="IPR023324">
    <property type="entry name" value="BH2638-like_sf"/>
</dbReference>
<evidence type="ECO:0000313" key="1">
    <source>
        <dbReference type="EMBL" id="MFC0523979.1"/>
    </source>
</evidence>
<name>A0ABV6LNW5_9BACI</name>
<dbReference type="InterPro" id="IPR007920">
    <property type="entry name" value="UPF0223"/>
</dbReference>